<reference evidence="1 2" key="1">
    <citation type="journal article" date="2018" name="PLoS Genet.">
        <title>Population sequencing reveals clonal diversity and ancestral inbreeding in the grapevine cultivar Chardonnay.</title>
        <authorList>
            <person name="Roach M.J."/>
            <person name="Johnson D.L."/>
            <person name="Bohlmann J."/>
            <person name="van Vuuren H.J."/>
            <person name="Jones S.J."/>
            <person name="Pretorius I.S."/>
            <person name="Schmidt S.A."/>
            <person name="Borneman A.R."/>
        </authorList>
    </citation>
    <scope>NUCLEOTIDE SEQUENCE [LARGE SCALE GENOMIC DNA]</scope>
    <source>
        <strain evidence="2">cv. Chardonnay</strain>
        <tissue evidence="1">Leaf</tissue>
    </source>
</reference>
<dbReference type="AlphaFoldDB" id="A0A438FB72"/>
<dbReference type="Proteomes" id="UP000288805">
    <property type="component" value="Unassembled WGS sequence"/>
</dbReference>
<sequence length="90" mass="10214">MLGEENDSIYTFVEGSTLASKGGENGYHREQGTGRRVRCDRCNRLSQTKDKCWLLHEKPGIVSKREEPATAQISLSKEQMDQLCRLLNQS</sequence>
<gene>
    <name evidence="1" type="ORF">CK203_099703</name>
</gene>
<protein>
    <submittedName>
        <fullName evidence="1">Uncharacterized protein</fullName>
    </submittedName>
</protein>
<comment type="caution">
    <text evidence="1">The sequence shown here is derived from an EMBL/GenBank/DDBJ whole genome shotgun (WGS) entry which is preliminary data.</text>
</comment>
<proteinExistence type="predicted"/>
<evidence type="ECO:0000313" key="2">
    <source>
        <dbReference type="Proteomes" id="UP000288805"/>
    </source>
</evidence>
<name>A0A438FB72_VITVI</name>
<accession>A0A438FB72</accession>
<evidence type="ECO:0000313" key="1">
    <source>
        <dbReference type="EMBL" id="RVW57218.1"/>
    </source>
</evidence>
<organism evidence="1 2">
    <name type="scientific">Vitis vinifera</name>
    <name type="common">Grape</name>
    <dbReference type="NCBI Taxonomy" id="29760"/>
    <lineage>
        <taxon>Eukaryota</taxon>
        <taxon>Viridiplantae</taxon>
        <taxon>Streptophyta</taxon>
        <taxon>Embryophyta</taxon>
        <taxon>Tracheophyta</taxon>
        <taxon>Spermatophyta</taxon>
        <taxon>Magnoliopsida</taxon>
        <taxon>eudicotyledons</taxon>
        <taxon>Gunneridae</taxon>
        <taxon>Pentapetalae</taxon>
        <taxon>rosids</taxon>
        <taxon>Vitales</taxon>
        <taxon>Vitaceae</taxon>
        <taxon>Viteae</taxon>
        <taxon>Vitis</taxon>
    </lineage>
</organism>
<dbReference type="EMBL" id="QGNW01001061">
    <property type="protein sequence ID" value="RVW57218.1"/>
    <property type="molecule type" value="Genomic_DNA"/>
</dbReference>